<dbReference type="AlphaFoldDB" id="X1AH85"/>
<comment type="caution">
    <text evidence="1">The sequence shown here is derived from an EMBL/GenBank/DDBJ whole genome shotgun (WGS) entry which is preliminary data.</text>
</comment>
<name>X1AH85_9ZZZZ</name>
<sequence length="77" mass="9107">ESAYGYYMREINQGFDNINEIYHNWTLEVSAVYNIEALGDILIPDDYDPPRYHGSSENITDLDQEQKLFRDMSEVRQ</sequence>
<dbReference type="EMBL" id="BART01002296">
    <property type="protein sequence ID" value="GAG59411.1"/>
    <property type="molecule type" value="Genomic_DNA"/>
</dbReference>
<evidence type="ECO:0000313" key="1">
    <source>
        <dbReference type="EMBL" id="GAG59411.1"/>
    </source>
</evidence>
<feature type="non-terminal residue" evidence="1">
    <location>
        <position position="1"/>
    </location>
</feature>
<reference evidence="1" key="1">
    <citation type="journal article" date="2014" name="Front. Microbiol.">
        <title>High frequency of phylogenetically diverse reductive dehalogenase-homologous genes in deep subseafloor sedimentary metagenomes.</title>
        <authorList>
            <person name="Kawai M."/>
            <person name="Futagami T."/>
            <person name="Toyoda A."/>
            <person name="Takaki Y."/>
            <person name="Nishi S."/>
            <person name="Hori S."/>
            <person name="Arai W."/>
            <person name="Tsubouchi T."/>
            <person name="Morono Y."/>
            <person name="Uchiyama I."/>
            <person name="Ito T."/>
            <person name="Fujiyama A."/>
            <person name="Inagaki F."/>
            <person name="Takami H."/>
        </authorList>
    </citation>
    <scope>NUCLEOTIDE SEQUENCE</scope>
    <source>
        <strain evidence="1">Expedition CK06-06</strain>
    </source>
</reference>
<protein>
    <submittedName>
        <fullName evidence="1">Uncharacterized protein</fullName>
    </submittedName>
</protein>
<accession>X1AH85</accession>
<gene>
    <name evidence="1" type="ORF">S01H4_07132</name>
</gene>
<organism evidence="1">
    <name type="scientific">marine sediment metagenome</name>
    <dbReference type="NCBI Taxonomy" id="412755"/>
    <lineage>
        <taxon>unclassified sequences</taxon>
        <taxon>metagenomes</taxon>
        <taxon>ecological metagenomes</taxon>
    </lineage>
</organism>
<proteinExistence type="predicted"/>